<name>A0A9J9HCX9_RHIWR</name>
<dbReference type="Pfam" id="PF13561">
    <property type="entry name" value="adh_short_C2"/>
    <property type="match status" value="1"/>
</dbReference>
<evidence type="ECO:0000256" key="1">
    <source>
        <dbReference type="ARBA" id="ARBA00006484"/>
    </source>
</evidence>
<dbReference type="PANTHER" id="PTHR24321">
    <property type="entry name" value="DEHYDROGENASES, SHORT CHAIN"/>
    <property type="match status" value="1"/>
</dbReference>
<dbReference type="EMBL" id="CP000699">
    <property type="protein sequence ID" value="ABQ69418.1"/>
    <property type="molecule type" value="Genomic_DNA"/>
</dbReference>
<dbReference type="PROSITE" id="PS00061">
    <property type="entry name" value="ADH_SHORT"/>
    <property type="match status" value="1"/>
</dbReference>
<evidence type="ECO:0000313" key="4">
    <source>
        <dbReference type="Proteomes" id="UP000001989"/>
    </source>
</evidence>
<dbReference type="InterPro" id="IPR036291">
    <property type="entry name" value="NAD(P)-bd_dom_sf"/>
</dbReference>
<dbReference type="NCBIfam" id="NF005559">
    <property type="entry name" value="PRK07231.1"/>
    <property type="match status" value="1"/>
</dbReference>
<keyword evidence="2" id="KW-0560">Oxidoreductase</keyword>
<gene>
    <name evidence="3" type="ordered locus">Swit_3068</name>
</gene>
<protein>
    <submittedName>
        <fullName evidence="3">Short-chain dehydrogenase/reductase SDR</fullName>
    </submittedName>
</protein>
<accession>A0A9J9HCX9</accession>
<dbReference type="OrthoDB" id="9789398at2"/>
<organism evidence="3 4">
    <name type="scientific">Rhizorhabdus wittichii (strain DSM 6014 / CCUG 31198 / JCM 15750 / NBRC 105917 / EY 4224 / RW1)</name>
    <name type="common">Sphingomonas wittichii</name>
    <dbReference type="NCBI Taxonomy" id="392499"/>
    <lineage>
        <taxon>Bacteria</taxon>
        <taxon>Pseudomonadati</taxon>
        <taxon>Pseudomonadota</taxon>
        <taxon>Alphaproteobacteria</taxon>
        <taxon>Sphingomonadales</taxon>
        <taxon>Sphingomonadaceae</taxon>
        <taxon>Rhizorhabdus</taxon>
    </lineage>
</organism>
<evidence type="ECO:0000313" key="3">
    <source>
        <dbReference type="EMBL" id="ABQ69418.1"/>
    </source>
</evidence>
<dbReference type="GO" id="GO:0016491">
    <property type="term" value="F:oxidoreductase activity"/>
    <property type="evidence" value="ECO:0007669"/>
    <property type="project" value="UniProtKB-KW"/>
</dbReference>
<dbReference type="CDD" id="cd05233">
    <property type="entry name" value="SDR_c"/>
    <property type="match status" value="1"/>
</dbReference>
<dbReference type="PRINTS" id="PR00080">
    <property type="entry name" value="SDRFAMILY"/>
</dbReference>
<proteinExistence type="inferred from homology"/>
<dbReference type="InterPro" id="IPR002347">
    <property type="entry name" value="SDR_fam"/>
</dbReference>
<dbReference type="Gene3D" id="3.40.50.720">
    <property type="entry name" value="NAD(P)-binding Rossmann-like Domain"/>
    <property type="match status" value="1"/>
</dbReference>
<dbReference type="KEGG" id="swi:Swit_3068"/>
<dbReference type="PRINTS" id="PR00081">
    <property type="entry name" value="GDHRDH"/>
</dbReference>
<dbReference type="PANTHER" id="PTHR24321:SF8">
    <property type="entry name" value="ESTRADIOL 17-BETA-DEHYDROGENASE 8-RELATED"/>
    <property type="match status" value="1"/>
</dbReference>
<reference evidence="3 4" key="1">
    <citation type="journal article" date="2010" name="J. Bacteriol.">
        <title>Genome sequence of the dioxin-mineralizing bacterium Sphingomonas wittichii RW1.</title>
        <authorList>
            <person name="Miller T.R."/>
            <person name="Delcher A.L."/>
            <person name="Salzberg S.L."/>
            <person name="Saunders E."/>
            <person name="Detter J.C."/>
            <person name="Halden R.U."/>
        </authorList>
    </citation>
    <scope>NUCLEOTIDE SEQUENCE [LARGE SCALE GENOMIC DNA]</scope>
    <source>
        <strain evidence="4">DSM 6014 / CCUG 31198 / JCM 15750 / NBRC 105917 / EY 4224 / RW1</strain>
    </source>
</reference>
<dbReference type="AlphaFoldDB" id="A0A9J9HCX9"/>
<evidence type="ECO:0000256" key="2">
    <source>
        <dbReference type="ARBA" id="ARBA00023002"/>
    </source>
</evidence>
<sequence>MAHLNDKAAIVTGSASGIGFDLAADLARRGAKVMLCDVADPMAAVARLRDEGLDADGMVADVADPSAFAGVVAGCVDRFGRLDILVNNAGLFTTIGRAPFEELDVDEWRRVLDVNVTGPFLCSRAALPQLRAAGGGRIINIGSATVFSAPPNMLHYVASKGALTAMTRSMAREVGKDGITVNLIAPGFTISAGVLEHQAATLGEHGARMRAARAIGRDQMPQDICGAVSFLAGDDAGFITGQTLVVDGGIVMR</sequence>
<keyword evidence="4" id="KW-1185">Reference proteome</keyword>
<dbReference type="SUPFAM" id="SSF51735">
    <property type="entry name" value="NAD(P)-binding Rossmann-fold domains"/>
    <property type="match status" value="1"/>
</dbReference>
<comment type="similarity">
    <text evidence="1">Belongs to the short-chain dehydrogenases/reductases (SDR) family.</text>
</comment>
<dbReference type="InterPro" id="IPR020904">
    <property type="entry name" value="Sc_DH/Rdtase_CS"/>
</dbReference>
<dbReference type="FunFam" id="3.40.50.720:FF:000084">
    <property type="entry name" value="Short-chain dehydrogenase reductase"/>
    <property type="match status" value="1"/>
</dbReference>
<dbReference type="Proteomes" id="UP000001989">
    <property type="component" value="Chromosome"/>
</dbReference>